<keyword evidence="12" id="KW-1185">Reference proteome</keyword>
<dbReference type="RefSeq" id="WP_226384796.1">
    <property type="nucleotide sequence ID" value="NZ_JADCKA010000002.1"/>
</dbReference>
<accession>A0ABR9QW85</accession>
<dbReference type="InterPro" id="IPR010223">
    <property type="entry name" value="MinD"/>
</dbReference>
<evidence type="ECO:0000256" key="2">
    <source>
        <dbReference type="ARBA" id="ARBA00016887"/>
    </source>
</evidence>
<dbReference type="Pfam" id="PF01656">
    <property type="entry name" value="CbiA"/>
    <property type="match status" value="1"/>
</dbReference>
<comment type="function">
    <text evidence="8">ATPase required for the correct placement of the division site. Cell division inhibitors MinC and MinD act in concert to form an inhibitor capable of blocking formation of the polar Z ring septums. Rapidly oscillates between the poles of the cell to destabilize FtsZ filaments that have formed before they mature into polar Z rings.</text>
</comment>
<evidence type="ECO:0000256" key="9">
    <source>
        <dbReference type="ARBA" id="ARBA00032845"/>
    </source>
</evidence>
<dbReference type="SUPFAM" id="SSF52540">
    <property type="entry name" value="P-loop containing nucleoside triphosphate hydrolases"/>
    <property type="match status" value="1"/>
</dbReference>
<organism evidence="11 12">
    <name type="scientific">Gallibacter intestinalis</name>
    <dbReference type="NCBI Taxonomy" id="2779356"/>
    <lineage>
        <taxon>Bacteria</taxon>
        <taxon>Bacillati</taxon>
        <taxon>Bacillota</taxon>
        <taxon>Clostridia</taxon>
        <taxon>Eubacteriales</taxon>
        <taxon>Eubacteriaceae</taxon>
        <taxon>Gallibacter</taxon>
    </lineage>
</organism>
<keyword evidence="5" id="KW-0067">ATP-binding</keyword>
<dbReference type="InterPro" id="IPR027417">
    <property type="entry name" value="P-loop_NTPase"/>
</dbReference>
<evidence type="ECO:0000256" key="6">
    <source>
        <dbReference type="ARBA" id="ARBA00023210"/>
    </source>
</evidence>
<evidence type="ECO:0000256" key="4">
    <source>
        <dbReference type="ARBA" id="ARBA00022741"/>
    </source>
</evidence>
<name>A0ABR9QW85_9FIRM</name>
<evidence type="ECO:0000259" key="10">
    <source>
        <dbReference type="Pfam" id="PF01656"/>
    </source>
</evidence>
<evidence type="ECO:0000256" key="8">
    <source>
        <dbReference type="ARBA" id="ARBA00025436"/>
    </source>
</evidence>
<keyword evidence="6" id="KW-0717">Septation</keyword>
<evidence type="ECO:0000256" key="1">
    <source>
        <dbReference type="ARBA" id="ARBA00010257"/>
    </source>
</evidence>
<evidence type="ECO:0000256" key="3">
    <source>
        <dbReference type="ARBA" id="ARBA00022618"/>
    </source>
</evidence>
<dbReference type="EMBL" id="JADCKA010000002">
    <property type="protein sequence ID" value="MBE5035132.1"/>
    <property type="molecule type" value="Genomic_DNA"/>
</dbReference>
<keyword evidence="4" id="KW-0547">Nucleotide-binding</keyword>
<reference evidence="11 12" key="1">
    <citation type="submission" date="2020-10" db="EMBL/GenBank/DDBJ databases">
        <title>ChiBAC.</title>
        <authorList>
            <person name="Zenner C."/>
            <person name="Hitch T.C.A."/>
            <person name="Clavel T."/>
        </authorList>
    </citation>
    <scope>NUCLEOTIDE SEQUENCE [LARGE SCALE GENOMIC DNA]</scope>
    <source>
        <strain evidence="11 12">DSM 108706</strain>
    </source>
</reference>
<dbReference type="PIRSF" id="PIRSF003092">
    <property type="entry name" value="MinD"/>
    <property type="match status" value="1"/>
</dbReference>
<dbReference type="PANTHER" id="PTHR43384">
    <property type="entry name" value="SEPTUM SITE-DETERMINING PROTEIN MIND HOMOLOG, CHLOROPLASTIC-RELATED"/>
    <property type="match status" value="1"/>
</dbReference>
<keyword evidence="7" id="KW-0131">Cell cycle</keyword>
<dbReference type="PANTHER" id="PTHR43384:SF6">
    <property type="entry name" value="SEPTUM SITE-DETERMINING PROTEIN MIND HOMOLOG, CHLOROPLASTIC"/>
    <property type="match status" value="1"/>
</dbReference>
<feature type="domain" description="CobQ/CobB/MinD/ParA nucleotide binding" evidence="10">
    <location>
        <begin position="5"/>
        <end position="218"/>
    </location>
</feature>
<dbReference type="InterPro" id="IPR002586">
    <property type="entry name" value="CobQ/CobB/MinD/ParA_Nub-bd_dom"/>
</dbReference>
<sequence>MGKVILIASGKGGTGKTLFAANIGTLLALRNKNVVLIDMDLGLRNLDLYLGLENKVVYNIMDVLSGVCGIKKALIKDKRFESLYLMAASPYRDNRDITPLHMQVLCEKLKQEFDYIIIDAPAGVGDGLEIAAAAADIAVIITEAEYASVRDADVVDAKLREIGVTNICCVVNKVNAELMAMGAVPSITDITAKLHMKMIGFIQYDDNVYIATNRGVPIVFKPGTYIEKNFSNILERIIEELG</sequence>
<gene>
    <name evidence="11" type="primary">minD</name>
    <name evidence="11" type="ORF">INF20_02415</name>
</gene>
<comment type="caution">
    <text evidence="11">The sequence shown here is derived from an EMBL/GenBank/DDBJ whole genome shotgun (WGS) entry which is preliminary data.</text>
</comment>
<evidence type="ECO:0000313" key="11">
    <source>
        <dbReference type="EMBL" id="MBE5035132.1"/>
    </source>
</evidence>
<comment type="similarity">
    <text evidence="1">Belongs to the ParA family. MinD subfamily.</text>
</comment>
<dbReference type="Gene3D" id="3.40.50.300">
    <property type="entry name" value="P-loop containing nucleotide triphosphate hydrolases"/>
    <property type="match status" value="1"/>
</dbReference>
<dbReference type="NCBIfam" id="TIGR01968">
    <property type="entry name" value="minD_bact"/>
    <property type="match status" value="1"/>
</dbReference>
<proteinExistence type="inferred from homology"/>
<keyword evidence="3" id="KW-0132">Cell division</keyword>
<evidence type="ECO:0000313" key="12">
    <source>
        <dbReference type="Proteomes" id="UP001516588"/>
    </source>
</evidence>
<protein>
    <recommendedName>
        <fullName evidence="2">Septum site-determining protein MinD</fullName>
    </recommendedName>
    <alternativeName>
        <fullName evidence="9">Cell division inhibitor MinD</fullName>
    </alternativeName>
</protein>
<evidence type="ECO:0000256" key="5">
    <source>
        <dbReference type="ARBA" id="ARBA00022840"/>
    </source>
</evidence>
<dbReference type="InterPro" id="IPR025501">
    <property type="entry name" value="MinD_FleN"/>
</dbReference>
<dbReference type="InterPro" id="IPR050625">
    <property type="entry name" value="ParA/MinD_ATPase"/>
</dbReference>
<dbReference type="Proteomes" id="UP001516588">
    <property type="component" value="Unassembled WGS sequence"/>
</dbReference>
<evidence type="ECO:0000256" key="7">
    <source>
        <dbReference type="ARBA" id="ARBA00023306"/>
    </source>
</evidence>